<comment type="similarity">
    <text evidence="2">Belongs to the ERGIC family.</text>
</comment>
<comment type="subcellular location">
    <subcellularLocation>
        <location evidence="1">Membrane</location>
        <topology evidence="1">Multi-pass membrane protein</topology>
    </subcellularLocation>
</comment>
<evidence type="ECO:0000256" key="3">
    <source>
        <dbReference type="ARBA" id="ARBA00022692"/>
    </source>
</evidence>
<dbReference type="GO" id="GO:0030134">
    <property type="term" value="C:COPII-coated ER to Golgi transport vesicle"/>
    <property type="evidence" value="ECO:0007669"/>
    <property type="project" value="TreeGrafter"/>
</dbReference>
<dbReference type="GO" id="GO:0006890">
    <property type="term" value="P:retrograde vesicle-mediated transport, Golgi to endoplasmic reticulum"/>
    <property type="evidence" value="ECO:0007669"/>
    <property type="project" value="TreeGrafter"/>
</dbReference>
<evidence type="ECO:0000256" key="1">
    <source>
        <dbReference type="ARBA" id="ARBA00004141"/>
    </source>
</evidence>
<dbReference type="Pfam" id="PF13850">
    <property type="entry name" value="ERGIC_N"/>
    <property type="match status" value="1"/>
</dbReference>
<dbReference type="InterPro" id="IPR012936">
    <property type="entry name" value="Erv_C"/>
</dbReference>
<keyword evidence="10" id="KW-1185">Reference proteome</keyword>
<keyword evidence="4 6" id="KW-1133">Transmembrane helix</keyword>
<evidence type="ECO:0000256" key="2">
    <source>
        <dbReference type="ARBA" id="ARBA00005648"/>
    </source>
</evidence>
<dbReference type="GO" id="GO:0005789">
    <property type="term" value="C:endoplasmic reticulum membrane"/>
    <property type="evidence" value="ECO:0007669"/>
    <property type="project" value="TreeGrafter"/>
</dbReference>
<dbReference type="STRING" id="246404.A0A507FNW7"/>
<dbReference type="Pfam" id="PF07970">
    <property type="entry name" value="COPIIcoated_ERV"/>
    <property type="match status" value="1"/>
</dbReference>
<keyword evidence="3 6" id="KW-0812">Transmembrane</keyword>
<dbReference type="GO" id="GO:0000139">
    <property type="term" value="C:Golgi membrane"/>
    <property type="evidence" value="ECO:0007669"/>
    <property type="project" value="TreeGrafter"/>
</dbReference>
<feature type="transmembrane region" description="Helical" evidence="6">
    <location>
        <begin position="50"/>
        <end position="67"/>
    </location>
</feature>
<gene>
    <name evidence="9" type="ORF">CcCBS67573_g02003</name>
</gene>
<dbReference type="InterPro" id="IPR039542">
    <property type="entry name" value="Erv_N"/>
</dbReference>
<proteinExistence type="inferred from homology"/>
<feature type="domain" description="Endoplasmic reticulum vesicle transporter N-terminal" evidence="8">
    <location>
        <begin position="31"/>
        <end position="120"/>
    </location>
</feature>
<dbReference type="PANTHER" id="PTHR10984">
    <property type="entry name" value="ENDOPLASMIC RETICULUM-GOLGI INTERMEDIATE COMPARTMENT PROTEIN"/>
    <property type="match status" value="1"/>
</dbReference>
<feature type="transmembrane region" description="Helical" evidence="6">
    <location>
        <begin position="370"/>
        <end position="393"/>
    </location>
</feature>
<protein>
    <recommendedName>
        <fullName evidence="11">Endoplasmic reticulum vesicle transporter C-terminal domain-containing protein</fullName>
    </recommendedName>
</protein>
<dbReference type="InterPro" id="IPR045888">
    <property type="entry name" value="Erv"/>
</dbReference>
<evidence type="ECO:0000259" key="8">
    <source>
        <dbReference type="Pfam" id="PF13850"/>
    </source>
</evidence>
<evidence type="ECO:0000256" key="6">
    <source>
        <dbReference type="SAM" id="Phobius"/>
    </source>
</evidence>
<accession>A0A507FNW7</accession>
<feature type="domain" description="Endoplasmic reticulum vesicle transporter C-terminal" evidence="7">
    <location>
        <begin position="171"/>
        <end position="389"/>
    </location>
</feature>
<keyword evidence="5 6" id="KW-0472">Membrane</keyword>
<organism evidence="9 10">
    <name type="scientific">Chytriomyces confervae</name>
    <dbReference type="NCBI Taxonomy" id="246404"/>
    <lineage>
        <taxon>Eukaryota</taxon>
        <taxon>Fungi</taxon>
        <taxon>Fungi incertae sedis</taxon>
        <taxon>Chytridiomycota</taxon>
        <taxon>Chytridiomycota incertae sedis</taxon>
        <taxon>Chytridiomycetes</taxon>
        <taxon>Chytridiales</taxon>
        <taxon>Chytriomycetaceae</taxon>
        <taxon>Chytriomyces</taxon>
    </lineage>
</organism>
<dbReference type="AlphaFoldDB" id="A0A507FNW7"/>
<dbReference type="GO" id="GO:0006888">
    <property type="term" value="P:endoplasmic reticulum to Golgi vesicle-mediated transport"/>
    <property type="evidence" value="ECO:0007669"/>
    <property type="project" value="TreeGrafter"/>
</dbReference>
<comment type="caution">
    <text evidence="9">The sequence shown here is derived from an EMBL/GenBank/DDBJ whole genome shotgun (WGS) entry which is preliminary data.</text>
</comment>
<reference evidence="9 10" key="1">
    <citation type="journal article" date="2019" name="Sci. Rep.">
        <title>Comparative genomics of chytrid fungi reveal insights into the obligate biotrophic and pathogenic lifestyle of Synchytrium endobioticum.</title>
        <authorList>
            <person name="van de Vossenberg B.T.L.H."/>
            <person name="Warris S."/>
            <person name="Nguyen H.D.T."/>
            <person name="van Gent-Pelzer M.P.E."/>
            <person name="Joly D.L."/>
            <person name="van de Geest H.C."/>
            <person name="Bonants P.J.M."/>
            <person name="Smith D.S."/>
            <person name="Levesque C.A."/>
            <person name="van der Lee T.A.J."/>
        </authorList>
    </citation>
    <scope>NUCLEOTIDE SEQUENCE [LARGE SCALE GENOMIC DNA]</scope>
    <source>
        <strain evidence="9 10">CBS 675.73</strain>
    </source>
</reference>
<dbReference type="Proteomes" id="UP000320333">
    <property type="component" value="Unassembled WGS sequence"/>
</dbReference>
<evidence type="ECO:0000259" key="7">
    <source>
        <dbReference type="Pfam" id="PF07970"/>
    </source>
</evidence>
<dbReference type="PANTHER" id="PTHR10984:SF25">
    <property type="entry name" value="ENDOPLASMIC RETICULUM-GOLGI INTERMEDIATE COMPARTMENT PROTEIN 3"/>
    <property type="match status" value="1"/>
</dbReference>
<evidence type="ECO:0000256" key="4">
    <source>
        <dbReference type="ARBA" id="ARBA00022989"/>
    </source>
</evidence>
<dbReference type="EMBL" id="QEAP01000038">
    <property type="protein sequence ID" value="TPX76717.1"/>
    <property type="molecule type" value="Genomic_DNA"/>
</dbReference>
<evidence type="ECO:0000313" key="10">
    <source>
        <dbReference type="Proteomes" id="UP000320333"/>
    </source>
</evidence>
<sequence>MNGGLHKRNVGSRSYGELGSDSGDQSIFKALKEFDAYAKPLDDFRVKTNTGAFVSLASYFVIFILLLSEFTDWRTMQVNPSLDVDIARKEKMEINMNVTFPKIPCFLLSIDVMDVSGEHQNDVDHSMMKSRLSPTGQHIEAEKGVIGEKHENPPTATTSGAVADPNYCGDCYGGVKPPNGCCNTCEDVRKAYTEKGWSFDKPEGIAQCVKEGWSDKIKEQENEGCNISGHIEVNKVAGNFHFAPGKSFQQGGMHVHDLAAFGRAGAQYDFSHTIHSLSFGPYASEVKNPLDDHSKKASKGHYMYQYFIKVVSTKLVYLNGTGFNTNQIAVTEHERDLGLPGSGLPGVFFNFDISPMLVTYTQYKKPFSHFLTDVCAVVGGVFTVAGIIDSLIYTAEKNLKRKVDLGKAS</sequence>
<evidence type="ECO:0000313" key="9">
    <source>
        <dbReference type="EMBL" id="TPX76717.1"/>
    </source>
</evidence>
<name>A0A507FNW7_9FUNG</name>
<evidence type="ECO:0000256" key="5">
    <source>
        <dbReference type="ARBA" id="ARBA00023136"/>
    </source>
</evidence>
<evidence type="ECO:0008006" key="11">
    <source>
        <dbReference type="Google" id="ProtNLM"/>
    </source>
</evidence>
<dbReference type="OrthoDB" id="270930at2759"/>